<accession>A0A8S5LCS2</accession>
<organism evidence="1">
    <name type="scientific">Siphoviridae sp. ctMS01</name>
    <dbReference type="NCBI Taxonomy" id="2823574"/>
    <lineage>
        <taxon>Viruses</taxon>
        <taxon>Duplodnaviria</taxon>
        <taxon>Heunggongvirae</taxon>
        <taxon>Uroviricota</taxon>
        <taxon>Caudoviricetes</taxon>
    </lineage>
</organism>
<evidence type="ECO:0000313" key="1">
    <source>
        <dbReference type="EMBL" id="DAD67805.1"/>
    </source>
</evidence>
<proteinExistence type="predicted"/>
<dbReference type="Pfam" id="PF20765">
    <property type="entry name" value="Phage_tail_terminator_8"/>
    <property type="match status" value="1"/>
</dbReference>
<sequence length="171" mass="20264">MISLKEVMLAINRKINESLQMNVDSKNLEEEFERPSVRTSIDNLKTSAFMQSMKERNFIVRIYYFSKNREKNKIELLEIQEKLEEAFFSHLKIKGAFFIYIDEIVFNVSDGILIGEFEVMTLEDIINDINIEAIEELEIKTEVVIDNFVKIEKKEQKEELGEGFQMKYKFN</sequence>
<protein>
    <submittedName>
        <fullName evidence="1">Tail completion protein</fullName>
    </submittedName>
</protein>
<dbReference type="EMBL" id="BK014687">
    <property type="protein sequence ID" value="DAD67805.1"/>
    <property type="molecule type" value="Genomic_DNA"/>
</dbReference>
<dbReference type="InterPro" id="IPR049254">
    <property type="entry name" value="Phage_tail_terminator"/>
</dbReference>
<name>A0A8S5LCS2_9CAUD</name>
<reference evidence="1" key="1">
    <citation type="journal article" date="2021" name="Proc. Natl. Acad. Sci. U.S.A.">
        <title>A Catalog of Tens of Thousands of Viruses from Human Metagenomes Reveals Hidden Associations with Chronic Diseases.</title>
        <authorList>
            <person name="Tisza M.J."/>
            <person name="Buck C.B."/>
        </authorList>
    </citation>
    <scope>NUCLEOTIDE SEQUENCE</scope>
    <source>
        <strain evidence="1">CtMS01</strain>
    </source>
</reference>